<gene>
    <name evidence="3" type="ORF">RICGR_0679</name>
</gene>
<evidence type="ECO:0000313" key="4">
    <source>
        <dbReference type="Proteomes" id="UP000054075"/>
    </source>
</evidence>
<reference evidence="3" key="2">
    <citation type="submission" date="2007-10" db="EMBL/GenBank/DDBJ databases">
        <authorList>
            <person name="Myers G.S."/>
        </authorList>
    </citation>
    <scope>NUCLEOTIDE SEQUENCE [LARGE SCALE GENOMIC DNA]</scope>
</reference>
<dbReference type="OrthoDB" id="9996596at2"/>
<keyword evidence="2" id="KW-0812">Transmembrane</keyword>
<dbReference type="EMBL" id="AAQJ02000001">
    <property type="protein sequence ID" value="EDP45791.1"/>
    <property type="molecule type" value="Genomic_DNA"/>
</dbReference>
<evidence type="ECO:0000256" key="1">
    <source>
        <dbReference type="SAM" id="Coils"/>
    </source>
</evidence>
<proteinExistence type="predicted"/>
<dbReference type="Proteomes" id="UP000054075">
    <property type="component" value="Unassembled WGS sequence"/>
</dbReference>
<dbReference type="AlphaFoldDB" id="A8PMB5"/>
<dbReference type="STRING" id="59196.RICGR_0679"/>
<organism evidence="3 4">
    <name type="scientific">Rickettsiella grylli</name>
    <dbReference type="NCBI Taxonomy" id="59196"/>
    <lineage>
        <taxon>Bacteria</taxon>
        <taxon>Pseudomonadati</taxon>
        <taxon>Pseudomonadota</taxon>
        <taxon>Gammaproteobacteria</taxon>
        <taxon>Legionellales</taxon>
        <taxon>Coxiellaceae</taxon>
        <taxon>Rickettsiella</taxon>
    </lineage>
</organism>
<protein>
    <submittedName>
        <fullName evidence="3">Uncharacterized protein</fullName>
    </submittedName>
</protein>
<feature type="transmembrane region" description="Helical" evidence="2">
    <location>
        <begin position="134"/>
        <end position="154"/>
    </location>
</feature>
<reference evidence="3" key="1">
    <citation type="submission" date="2006-04" db="EMBL/GenBank/DDBJ databases">
        <authorList>
            <person name="Seshadri R."/>
            <person name="Federici B.A."/>
        </authorList>
    </citation>
    <scope>NUCLEOTIDE SEQUENCE [LARGE SCALE GENOMIC DNA]</scope>
</reference>
<accession>A8PMB5</accession>
<keyword evidence="2" id="KW-1133">Transmembrane helix</keyword>
<keyword evidence="1" id="KW-0175">Coiled coil</keyword>
<sequence length="247" mass="28296">MSQFISFSNTIAELIKETLPQLEPFFETPNDENTFDLSQIKELKGHRTQLIQEGLNLIHQFDRLSQHHFFKNNKQEVEDYILKNTQLLLESLKNYSLSCNSSPQIKDFLNIIPDNISTIIGFTLIITSLLSIQFLPLVSIPLALGFWILIDFTFNNRKAAKQLKETMRTLKNELRTIEETHVILKHETTLPFPSETQRLSAAIPSTSQNYHSFSEPSTSSYSFFGTTDGNPDTEINLETSFSSTPHH</sequence>
<keyword evidence="4" id="KW-1185">Reference proteome</keyword>
<comment type="caution">
    <text evidence="3">The sequence shown here is derived from an EMBL/GenBank/DDBJ whole genome shotgun (WGS) entry which is preliminary data.</text>
</comment>
<evidence type="ECO:0000313" key="3">
    <source>
        <dbReference type="EMBL" id="EDP45791.1"/>
    </source>
</evidence>
<keyword evidence="2" id="KW-0472">Membrane</keyword>
<name>A8PMB5_9COXI</name>
<dbReference type="RefSeq" id="WP_006034779.1">
    <property type="nucleotide sequence ID" value="NZ_AAQJ02000001.1"/>
</dbReference>
<feature type="coiled-coil region" evidence="1">
    <location>
        <begin position="160"/>
        <end position="187"/>
    </location>
</feature>
<evidence type="ECO:0000256" key="2">
    <source>
        <dbReference type="SAM" id="Phobius"/>
    </source>
</evidence>